<keyword evidence="11" id="KW-0472">Membrane</keyword>
<dbReference type="PANTHER" id="PTHR32282:SF32">
    <property type="entry name" value="PENICILLIN-BINDING PROTEIN 2A"/>
    <property type="match status" value="1"/>
</dbReference>
<evidence type="ECO:0000259" key="17">
    <source>
        <dbReference type="Pfam" id="PF00905"/>
    </source>
</evidence>
<dbReference type="SUPFAM" id="SSF53955">
    <property type="entry name" value="Lysozyme-like"/>
    <property type="match status" value="1"/>
</dbReference>
<evidence type="ECO:0000256" key="14">
    <source>
        <dbReference type="ARBA" id="ARBA00034000"/>
    </source>
</evidence>
<evidence type="ECO:0000313" key="19">
    <source>
        <dbReference type="EMBL" id="MBP1933949.1"/>
    </source>
</evidence>
<evidence type="ECO:0000256" key="6">
    <source>
        <dbReference type="ARBA" id="ARBA00022692"/>
    </source>
</evidence>
<keyword evidence="4 19" id="KW-0328">Glycosyltransferase</keyword>
<proteinExistence type="predicted"/>
<dbReference type="RefSeq" id="WP_209811961.1">
    <property type="nucleotide sequence ID" value="NZ_JAGGKT010000014.1"/>
</dbReference>
<feature type="compositionally biased region" description="Polar residues" evidence="16">
    <location>
        <begin position="766"/>
        <end position="778"/>
    </location>
</feature>
<evidence type="ECO:0000256" key="5">
    <source>
        <dbReference type="ARBA" id="ARBA00022679"/>
    </source>
</evidence>
<comment type="catalytic activity">
    <reaction evidence="14">
        <text>Preferential cleavage: (Ac)2-L-Lys-D-Ala-|-D-Ala. Also transpeptidation of peptidyl-alanyl moieties that are N-acyl substituents of D-alanine.</text>
        <dbReference type="EC" id="3.4.16.4"/>
    </reaction>
</comment>
<accession>A0ABS4GUK0</accession>
<dbReference type="EMBL" id="JAGGKT010000014">
    <property type="protein sequence ID" value="MBP1933949.1"/>
    <property type="molecule type" value="Genomic_DNA"/>
</dbReference>
<evidence type="ECO:0000256" key="9">
    <source>
        <dbReference type="ARBA" id="ARBA00022984"/>
    </source>
</evidence>
<evidence type="ECO:0000259" key="18">
    <source>
        <dbReference type="Pfam" id="PF00912"/>
    </source>
</evidence>
<dbReference type="InterPro" id="IPR023346">
    <property type="entry name" value="Lysozyme-like_dom_sf"/>
</dbReference>
<evidence type="ECO:0000256" key="3">
    <source>
        <dbReference type="ARBA" id="ARBA00022670"/>
    </source>
</evidence>
<protein>
    <submittedName>
        <fullName evidence="19">Penicillin-binding protein 2A</fullName>
        <ecNumber evidence="19">2.3.2.-</ecNumber>
        <ecNumber evidence="19">2.4.1.129</ecNumber>
    </submittedName>
</protein>
<dbReference type="InterPro" id="IPR036950">
    <property type="entry name" value="PBP_transglycosylase"/>
</dbReference>
<keyword evidence="12" id="KW-0511">Multifunctional enzyme</keyword>
<evidence type="ECO:0000256" key="2">
    <source>
        <dbReference type="ARBA" id="ARBA00022645"/>
    </source>
</evidence>
<dbReference type="Gene3D" id="3.40.710.10">
    <property type="entry name" value="DD-peptidase/beta-lactamase superfamily"/>
    <property type="match status" value="1"/>
</dbReference>
<dbReference type="Gene3D" id="1.10.3810.10">
    <property type="entry name" value="Biosynthetic peptidoglycan transglycosylase-like"/>
    <property type="match status" value="1"/>
</dbReference>
<comment type="caution">
    <text evidence="19">The sequence shown here is derived from an EMBL/GenBank/DDBJ whole genome shotgun (WGS) entry which is preliminary data.</text>
</comment>
<dbReference type="PANTHER" id="PTHR32282">
    <property type="entry name" value="BINDING PROTEIN TRANSPEPTIDASE, PUTATIVE-RELATED"/>
    <property type="match status" value="1"/>
</dbReference>
<feature type="region of interest" description="Disordered" evidence="16">
    <location>
        <begin position="720"/>
        <end position="809"/>
    </location>
</feature>
<evidence type="ECO:0000256" key="4">
    <source>
        <dbReference type="ARBA" id="ARBA00022676"/>
    </source>
</evidence>
<feature type="domain" description="Penicillin-binding protein transpeptidase" evidence="17">
    <location>
        <begin position="330"/>
        <end position="604"/>
    </location>
</feature>
<evidence type="ECO:0000313" key="20">
    <source>
        <dbReference type="Proteomes" id="UP001519343"/>
    </source>
</evidence>
<evidence type="ECO:0000256" key="1">
    <source>
        <dbReference type="ARBA" id="ARBA00022475"/>
    </source>
</evidence>
<evidence type="ECO:0000256" key="13">
    <source>
        <dbReference type="ARBA" id="ARBA00023316"/>
    </source>
</evidence>
<keyword evidence="6" id="KW-0812">Transmembrane</keyword>
<evidence type="ECO:0000256" key="11">
    <source>
        <dbReference type="ARBA" id="ARBA00023136"/>
    </source>
</evidence>
<sequence length="809" mass="90515">MKKRKKSKKSRTRRWLFLFTILLLVALMAGCTAILSAGNALIDKGKVKEQVEGSVIYDKDGKEMAKLYVENREYVEFKEIPPLLVKAFVNTEDERFFTHKGVDLISIGRALYKDIRAGAAVEGASTITQQLAGNVYLDRREMSLLRKTKEALIAMNLERNYSKEEILEFYLNEIYLGGGAYGIQAASKLYFGKDVKDLNLAEIATLAALPKAPNNYSPINNYEKSAERRKVVLKLMEKNGSISAEQREEASNAELQIVGNQNKANQAYRSFIDYVLKEAEEKYGISESELYRGGYHIYTEMDTQAQQAMANAFNDPNLFPSSQSADPVQGSMVITDPHTGGIAAMMGGRDYVAKGMNRALAKRSPGSTFKPLAVYAPALENGWEPYSLLKDEKMTFPGNYSPSNWYGDGYLGKVTMIYALEQSKNVPAVWLLNEIGIDTSFRYLDRFGIPYDKQADRKLGIALGGMTYGVSPLDMAQAYGAFANRGVMMEAHAIRKIEVDGETVVEAKPAASTVVSEQTAYYMTGMLRSVVDNGIGKRAAMNRPVAGKTGTTQEPGTNGNRDAWFVGYTPEYVGAVWMGYDQSNSTTNYLREGSGFPANFFRVVMTEALKGRKIQDFTKPKGVQKIEPPVEIQEIQDLSAEKVEDAVQLHWTGTPDEQIQYQVYRYFEDPEQKEMIGETDYQEWVDLEVPADRIVHYYVIQIDSVTGKESERSNIVELVPEQEISDEEEDLLTPPLSDEESDLDIPIPEDGDVEQTDPNVPDDNLQENSENGEQSQLDQLLDPRAPSEQGTEPAPDKKDKRHNKNETQN</sequence>
<keyword evidence="13" id="KW-0961">Cell wall biogenesis/degradation</keyword>
<keyword evidence="3" id="KW-0645">Protease</keyword>
<dbReference type="InterPro" id="IPR001460">
    <property type="entry name" value="PCN-bd_Tpept"/>
</dbReference>
<dbReference type="NCBIfam" id="TIGR02074">
    <property type="entry name" value="PBP_1a_fam"/>
    <property type="match status" value="1"/>
</dbReference>
<keyword evidence="19" id="KW-0012">Acyltransferase</keyword>
<organism evidence="19 20">
    <name type="scientific">Ammoniphilus resinae</name>
    <dbReference type="NCBI Taxonomy" id="861532"/>
    <lineage>
        <taxon>Bacteria</taxon>
        <taxon>Bacillati</taxon>
        <taxon>Bacillota</taxon>
        <taxon>Bacilli</taxon>
        <taxon>Bacillales</taxon>
        <taxon>Paenibacillaceae</taxon>
        <taxon>Aneurinibacillus group</taxon>
        <taxon>Ammoniphilus</taxon>
    </lineage>
</organism>
<dbReference type="Pfam" id="PF00905">
    <property type="entry name" value="Transpeptidase"/>
    <property type="match status" value="1"/>
</dbReference>
<dbReference type="GO" id="GO:0016757">
    <property type="term" value="F:glycosyltransferase activity"/>
    <property type="evidence" value="ECO:0007669"/>
    <property type="project" value="UniProtKB-KW"/>
</dbReference>
<keyword evidence="7" id="KW-0378">Hydrolase</keyword>
<dbReference type="EC" id="2.4.1.129" evidence="19"/>
<dbReference type="InterPro" id="IPR050396">
    <property type="entry name" value="Glycosyltr_51/Transpeptidase"/>
</dbReference>
<evidence type="ECO:0000256" key="12">
    <source>
        <dbReference type="ARBA" id="ARBA00023268"/>
    </source>
</evidence>
<keyword evidence="9" id="KW-0573">Peptidoglycan synthesis</keyword>
<dbReference type="Pfam" id="PF00912">
    <property type="entry name" value="Transgly"/>
    <property type="match status" value="1"/>
</dbReference>
<comment type="catalytic activity">
    <reaction evidence="15">
        <text>[GlcNAc-(1-&gt;4)-Mur2Ac(oyl-L-Ala-gamma-D-Glu-L-Lys-D-Ala-D-Ala)](n)-di-trans,octa-cis-undecaprenyl diphosphate + beta-D-GlcNAc-(1-&gt;4)-Mur2Ac(oyl-L-Ala-gamma-D-Glu-L-Lys-D-Ala-D-Ala)-di-trans,octa-cis-undecaprenyl diphosphate = [GlcNAc-(1-&gt;4)-Mur2Ac(oyl-L-Ala-gamma-D-Glu-L-Lys-D-Ala-D-Ala)](n+1)-di-trans,octa-cis-undecaprenyl diphosphate + di-trans,octa-cis-undecaprenyl diphosphate + H(+)</text>
        <dbReference type="Rhea" id="RHEA:23708"/>
        <dbReference type="Rhea" id="RHEA-COMP:9602"/>
        <dbReference type="Rhea" id="RHEA-COMP:9603"/>
        <dbReference type="ChEBI" id="CHEBI:15378"/>
        <dbReference type="ChEBI" id="CHEBI:58405"/>
        <dbReference type="ChEBI" id="CHEBI:60033"/>
        <dbReference type="ChEBI" id="CHEBI:78435"/>
        <dbReference type="EC" id="2.4.99.28"/>
    </reaction>
</comment>
<feature type="compositionally biased region" description="Acidic residues" evidence="16">
    <location>
        <begin position="723"/>
        <end position="755"/>
    </location>
</feature>
<gene>
    <name evidence="19" type="ORF">J2Z37_003966</name>
</gene>
<dbReference type="Proteomes" id="UP001519343">
    <property type="component" value="Unassembled WGS sequence"/>
</dbReference>
<dbReference type="InterPro" id="IPR001264">
    <property type="entry name" value="Glyco_trans_51"/>
</dbReference>
<evidence type="ECO:0000256" key="16">
    <source>
        <dbReference type="SAM" id="MobiDB-lite"/>
    </source>
</evidence>
<dbReference type="GO" id="GO:0016746">
    <property type="term" value="F:acyltransferase activity"/>
    <property type="evidence" value="ECO:0007669"/>
    <property type="project" value="UniProtKB-KW"/>
</dbReference>
<keyword evidence="2" id="KW-0121">Carboxypeptidase</keyword>
<reference evidence="19 20" key="1">
    <citation type="submission" date="2021-03" db="EMBL/GenBank/DDBJ databases">
        <title>Genomic Encyclopedia of Type Strains, Phase IV (KMG-IV): sequencing the most valuable type-strain genomes for metagenomic binning, comparative biology and taxonomic classification.</title>
        <authorList>
            <person name="Goeker M."/>
        </authorList>
    </citation>
    <scope>NUCLEOTIDE SEQUENCE [LARGE SCALE GENOMIC DNA]</scope>
    <source>
        <strain evidence="19 20">DSM 24738</strain>
    </source>
</reference>
<name>A0ABS4GUK0_9BACL</name>
<evidence type="ECO:0000256" key="10">
    <source>
        <dbReference type="ARBA" id="ARBA00022989"/>
    </source>
</evidence>
<feature type="domain" description="Glycosyl transferase family 51" evidence="18">
    <location>
        <begin position="61"/>
        <end position="236"/>
    </location>
</feature>
<keyword evidence="8" id="KW-0133">Cell shape</keyword>
<evidence type="ECO:0000256" key="8">
    <source>
        <dbReference type="ARBA" id="ARBA00022960"/>
    </source>
</evidence>
<dbReference type="SUPFAM" id="SSF56601">
    <property type="entry name" value="beta-lactamase/transpeptidase-like"/>
    <property type="match status" value="1"/>
</dbReference>
<keyword evidence="10" id="KW-1133">Transmembrane helix</keyword>
<evidence type="ECO:0000256" key="15">
    <source>
        <dbReference type="ARBA" id="ARBA00049902"/>
    </source>
</evidence>
<dbReference type="PROSITE" id="PS51257">
    <property type="entry name" value="PROKAR_LIPOPROTEIN"/>
    <property type="match status" value="1"/>
</dbReference>
<keyword evidence="1" id="KW-1003">Cell membrane</keyword>
<keyword evidence="5 19" id="KW-0808">Transferase</keyword>
<dbReference type="InterPro" id="IPR012338">
    <property type="entry name" value="Beta-lactam/transpept-like"/>
</dbReference>
<dbReference type="EC" id="2.3.2.-" evidence="19"/>
<evidence type="ECO:0000256" key="7">
    <source>
        <dbReference type="ARBA" id="ARBA00022801"/>
    </source>
</evidence>
<keyword evidence="20" id="KW-1185">Reference proteome</keyword>